<reference evidence="7" key="2">
    <citation type="submission" date="2022-10" db="EMBL/GenBank/DDBJ databases">
        <authorList>
            <consortium name="ENA_rothamsted_submissions"/>
            <consortium name="culmorum"/>
            <person name="King R."/>
        </authorList>
    </citation>
    <scope>NUCLEOTIDE SEQUENCE</scope>
</reference>
<evidence type="ECO:0000256" key="2">
    <source>
        <dbReference type="ARBA" id="ARBA00022574"/>
    </source>
</evidence>
<dbReference type="PROSITE" id="PS50294">
    <property type="entry name" value="WD_REPEATS_REGION"/>
    <property type="match status" value="2"/>
</dbReference>
<comment type="similarity">
    <text evidence="1">Belongs to the WD repeat WDR55 family.</text>
</comment>
<dbReference type="InterPro" id="IPR036322">
    <property type="entry name" value="WD40_repeat_dom_sf"/>
</dbReference>
<dbReference type="PROSITE" id="PS00678">
    <property type="entry name" value="WD_REPEATS_1"/>
    <property type="match status" value="1"/>
</dbReference>
<evidence type="ECO:0000256" key="5">
    <source>
        <dbReference type="PROSITE-ProRule" id="PRU00221"/>
    </source>
</evidence>
<evidence type="ECO:0000313" key="8">
    <source>
        <dbReference type="Proteomes" id="UP001153620"/>
    </source>
</evidence>
<keyword evidence="8" id="KW-1185">Reference proteome</keyword>
<dbReference type="Proteomes" id="UP001153620">
    <property type="component" value="Chromosome 1"/>
</dbReference>
<dbReference type="Gene3D" id="2.130.10.10">
    <property type="entry name" value="YVTN repeat-like/Quinoprotein amine dehydrogenase"/>
    <property type="match status" value="2"/>
</dbReference>
<dbReference type="InterPro" id="IPR015943">
    <property type="entry name" value="WD40/YVTN_repeat-like_dom_sf"/>
</dbReference>
<evidence type="ECO:0000256" key="6">
    <source>
        <dbReference type="SAM" id="MobiDB-lite"/>
    </source>
</evidence>
<feature type="repeat" description="WD" evidence="5">
    <location>
        <begin position="225"/>
        <end position="259"/>
    </location>
</feature>
<evidence type="ECO:0000313" key="7">
    <source>
        <dbReference type="EMBL" id="CAH1715404.1"/>
    </source>
</evidence>
<dbReference type="InterPro" id="IPR050505">
    <property type="entry name" value="WDR55/POC1"/>
</dbReference>
<dbReference type="EMBL" id="OU895877">
    <property type="protein sequence ID" value="CAH1715404.1"/>
    <property type="molecule type" value="Genomic_DNA"/>
</dbReference>
<keyword evidence="3" id="KW-0677">Repeat</keyword>
<dbReference type="Pfam" id="PF24796">
    <property type="entry name" value="WDR55"/>
    <property type="match status" value="1"/>
</dbReference>
<accession>A0A9P0NH11</accession>
<dbReference type="PANTHER" id="PTHR44019">
    <property type="entry name" value="WD REPEAT-CONTAINING PROTEIN 55"/>
    <property type="match status" value="1"/>
</dbReference>
<sequence>MHDFHPGNRDELVDDEEIDEVEGILEFLGEQSEINNLLGDEFILNQERIIMMNNESTDDDEFYTGQESDSSMYNSNNEQESDSDSESEAPPEPTENNEERPTTSTRRVIDDYDPNDESDEVVRKIIAEIKKPRSKPPNIDTEDYPTDLSFHPNQNILAISTITGDVLIYRYENEENKLLYTHEIHSKAVRDIEFSTDGLALFSTSRDKSIILSDFETGKFKRFWDNAHEEPIYTLTVIDENLIVTGDDEGTIKLWDLRNRGSDPVFSIKEVEDYISSITTNNQKRLLVCTSGDGLMTTLNIASKKMYVQSEPYDEELTCSGIFRNESKVVCGSSKGNFYTFNWGEFGYHNDSFTGPSTPISMMIPITERIAITAGEEGVIRAMHLFPGRILGVVGQHSLAVETMDISYDGEFIATSSHDNDVRFWNIKYFEDFDSISYNAKPNRTAATNNLPSSLRRNRADFFADLA</sequence>
<reference evidence="7" key="1">
    <citation type="submission" date="2022-01" db="EMBL/GenBank/DDBJ databases">
        <authorList>
            <person name="King R."/>
        </authorList>
    </citation>
    <scope>NUCLEOTIDE SEQUENCE</scope>
</reference>
<evidence type="ECO:0000256" key="4">
    <source>
        <dbReference type="ARBA" id="ARBA00023478"/>
    </source>
</evidence>
<protein>
    <recommendedName>
        <fullName evidence="4">WD repeat-containing protein 55 homolog</fullName>
    </recommendedName>
</protein>
<dbReference type="PROSITE" id="PS50082">
    <property type="entry name" value="WD_REPEATS_2"/>
    <property type="match status" value="2"/>
</dbReference>
<dbReference type="InterPro" id="IPR019775">
    <property type="entry name" value="WD40_repeat_CS"/>
</dbReference>
<organism evidence="7 8">
    <name type="scientific">Chironomus riparius</name>
    <dbReference type="NCBI Taxonomy" id="315576"/>
    <lineage>
        <taxon>Eukaryota</taxon>
        <taxon>Metazoa</taxon>
        <taxon>Ecdysozoa</taxon>
        <taxon>Arthropoda</taxon>
        <taxon>Hexapoda</taxon>
        <taxon>Insecta</taxon>
        <taxon>Pterygota</taxon>
        <taxon>Neoptera</taxon>
        <taxon>Endopterygota</taxon>
        <taxon>Diptera</taxon>
        <taxon>Nematocera</taxon>
        <taxon>Chironomoidea</taxon>
        <taxon>Chironomidae</taxon>
        <taxon>Chironominae</taxon>
        <taxon>Chironomus</taxon>
    </lineage>
</organism>
<evidence type="ECO:0000256" key="3">
    <source>
        <dbReference type="ARBA" id="ARBA00022737"/>
    </source>
</evidence>
<keyword evidence="2 5" id="KW-0853">WD repeat</keyword>
<dbReference type="SUPFAM" id="SSF50978">
    <property type="entry name" value="WD40 repeat-like"/>
    <property type="match status" value="1"/>
</dbReference>
<feature type="region of interest" description="Disordered" evidence="6">
    <location>
        <begin position="57"/>
        <end position="121"/>
    </location>
</feature>
<dbReference type="AlphaFoldDB" id="A0A9P0NH11"/>
<feature type="repeat" description="WD" evidence="5">
    <location>
        <begin position="394"/>
        <end position="428"/>
    </location>
</feature>
<name>A0A9P0NH11_9DIPT</name>
<evidence type="ECO:0000256" key="1">
    <source>
        <dbReference type="ARBA" id="ARBA00007625"/>
    </source>
</evidence>
<gene>
    <name evidence="7" type="ORF">CHIRRI_LOCUS3866</name>
</gene>
<feature type="compositionally biased region" description="Acidic residues" evidence="6">
    <location>
        <begin position="79"/>
        <end position="89"/>
    </location>
</feature>
<dbReference type="PANTHER" id="PTHR44019:SF20">
    <property type="entry name" value="WD REPEAT-CONTAINING PROTEIN 55"/>
    <property type="match status" value="1"/>
</dbReference>
<dbReference type="SMART" id="SM00320">
    <property type="entry name" value="WD40"/>
    <property type="match status" value="5"/>
</dbReference>
<proteinExistence type="inferred from homology"/>
<dbReference type="InterPro" id="IPR001680">
    <property type="entry name" value="WD40_rpt"/>
</dbReference>